<reference evidence="2" key="1">
    <citation type="submission" date="2019-03" db="EMBL/GenBank/DDBJ databases">
        <title>Long read genome sequence of the mycoparasitic Pythium oligandrum ATCC 38472 isolated from sugarbeet rhizosphere.</title>
        <authorList>
            <person name="Gaulin E."/>
        </authorList>
    </citation>
    <scope>NUCLEOTIDE SEQUENCE</scope>
    <source>
        <strain evidence="2">ATCC 38472_TT</strain>
    </source>
</reference>
<keyword evidence="3" id="KW-1185">Reference proteome</keyword>
<feature type="transmembrane region" description="Helical" evidence="1">
    <location>
        <begin position="157"/>
        <end position="180"/>
    </location>
</feature>
<dbReference type="AlphaFoldDB" id="A0A8K1CT68"/>
<proteinExistence type="predicted"/>
<evidence type="ECO:0000256" key="1">
    <source>
        <dbReference type="SAM" id="Phobius"/>
    </source>
</evidence>
<evidence type="ECO:0000313" key="3">
    <source>
        <dbReference type="Proteomes" id="UP000794436"/>
    </source>
</evidence>
<keyword evidence="1" id="KW-0472">Membrane</keyword>
<gene>
    <name evidence="2" type="ORF">Poli38472_005946</name>
</gene>
<feature type="transmembrane region" description="Helical" evidence="1">
    <location>
        <begin position="192"/>
        <end position="220"/>
    </location>
</feature>
<protein>
    <submittedName>
        <fullName evidence="2">Uncharacterized protein</fullName>
    </submittedName>
</protein>
<dbReference type="Proteomes" id="UP000794436">
    <property type="component" value="Unassembled WGS sequence"/>
</dbReference>
<sequence length="359" mass="39539">MELRFDEPSFCWAKSHENTAPEQSTQPQGYAVRAVLPTLKHDSNEREFETIMLPGVMTIPVEDESEIFKRTAVFHVLLDGQEIGQHEVSMRDCIPILSDATVEWQQTTNSNNHNAGSVVVKIRTSTNREPREKIQRYMNYQKKAASLTRSLALHKNAVAVGLLPPIIGCVVGIVATSPFWLPLMLLIGFVGFPVWVIVAVAATLLIAISAVSTVVAVSLAKSKRVKKTAKEICQSSGGQFILFDNSGHGPSTGEIVERTMEYINGDPARKLLVSLVIDFIGSSTFVLPVVGELADLVWAPASAGLISAMYHKTSPKFKYLAFIEEFLPFTDFIPTATIAWMKENLSLKEITNVLGKLRP</sequence>
<comment type="caution">
    <text evidence="2">The sequence shown here is derived from an EMBL/GenBank/DDBJ whole genome shotgun (WGS) entry which is preliminary data.</text>
</comment>
<accession>A0A8K1CT68</accession>
<name>A0A8K1CT68_PYTOL</name>
<dbReference type="OrthoDB" id="192262at2759"/>
<keyword evidence="1" id="KW-0812">Transmembrane</keyword>
<evidence type="ECO:0000313" key="2">
    <source>
        <dbReference type="EMBL" id="TMW68478.1"/>
    </source>
</evidence>
<organism evidence="2 3">
    <name type="scientific">Pythium oligandrum</name>
    <name type="common">Mycoparasitic fungus</name>
    <dbReference type="NCBI Taxonomy" id="41045"/>
    <lineage>
        <taxon>Eukaryota</taxon>
        <taxon>Sar</taxon>
        <taxon>Stramenopiles</taxon>
        <taxon>Oomycota</taxon>
        <taxon>Peronosporomycetes</taxon>
        <taxon>Pythiales</taxon>
        <taxon>Pythiaceae</taxon>
        <taxon>Pythium</taxon>
    </lineage>
</organism>
<dbReference type="EMBL" id="SPLM01000002">
    <property type="protein sequence ID" value="TMW68478.1"/>
    <property type="molecule type" value="Genomic_DNA"/>
</dbReference>
<keyword evidence="1" id="KW-1133">Transmembrane helix</keyword>